<dbReference type="PANTHER" id="PTHR37423">
    <property type="entry name" value="SOLUBLE LYTIC MUREIN TRANSGLYCOSYLASE-RELATED"/>
    <property type="match status" value="1"/>
</dbReference>
<evidence type="ECO:0000256" key="3">
    <source>
        <dbReference type="ARBA" id="ARBA00022729"/>
    </source>
</evidence>
<keyword evidence="6" id="KW-0378">Hydrolase</keyword>
<feature type="chain" id="PRO_5026730210" evidence="4">
    <location>
        <begin position="22"/>
        <end position="657"/>
    </location>
</feature>
<protein>
    <submittedName>
        <fullName evidence="6">GH23</fullName>
        <ecNumber evidence="6">3.2.1.-</ecNumber>
    </submittedName>
</protein>
<proteinExistence type="inferred from homology"/>
<reference evidence="6" key="1">
    <citation type="submission" date="2020-02" db="EMBL/GenBank/DDBJ databases">
        <authorList>
            <person name="Meier V. D."/>
        </authorList>
    </citation>
    <scope>NUCLEOTIDE SEQUENCE</scope>
    <source>
        <strain evidence="6">AVDCRST_MAG09</strain>
    </source>
</reference>
<dbReference type="InterPro" id="IPR023346">
    <property type="entry name" value="Lysozyme-like_dom_sf"/>
</dbReference>
<dbReference type="GO" id="GO:0004553">
    <property type="term" value="F:hydrolase activity, hydrolyzing O-glycosyl compounds"/>
    <property type="evidence" value="ECO:0007669"/>
    <property type="project" value="InterPro"/>
</dbReference>
<keyword evidence="6" id="KW-0326">Glycosidase</keyword>
<gene>
    <name evidence="6" type="ORF">AVDCRST_MAG09-1320</name>
</gene>
<sequence>MSSMRKAAFILPLLLGSAATASSTQIAGQPVYAPAPARAYALAGNVSWAIADWRRLRSPGYSFADYARFLLTNRDFPGDTAMRRNAERAMRPGEDPRTVVAFFQTDRPVTASGYARLAESLAAHGRGAEALQAARDAWAAPGLSAADELALYQRFGAGFTAADFDRRVDRLLIERDPQNAQRLLASASPARRAAFNARVAMQLRSPATEALYNQVAGQVTVDAGLMQDRARYLREAGWTAAAQQLLARPHSFVHRPIDAEKWYELQLLVAREAAANLQSTLAFNIARQVDDALPAGASLSLQPIGVRDDYTSLTWLAGTLAMRSLGRPGDAVAMFDRYSRGGRSLQVVSKGAYWAGRAATQSGRFAESTGYFSRAAAYPELFYGQLAAERLGRQITGPGMAFAVPTPMQRQAFHSRPLVQALRSLHAGGLRQEAALFVRALSEAVHTDADRVLAMELAGQMGRQDLAVWTARSARNDGAPFYVRAGYPTIPSGLSDQRLWSLAHGITRQESSFDRSAVSHAGARGLMQLMPGTAAEQAGKMGYGYDYGRLTTDPAYNVMLGSAYFQRLLNQWGGNYPLAVASYNAGAGNVRKWINANGDPRRPGADIVAWIEDIPFLETRGYVQRVLENSVVYDRLNPRPATQPRQLSYFLGKDRLG</sequence>
<dbReference type="SUPFAM" id="SSF53955">
    <property type="entry name" value="Lysozyme-like"/>
    <property type="match status" value="1"/>
</dbReference>
<dbReference type="Gene3D" id="1.25.20.10">
    <property type="entry name" value="Bacterial muramidases"/>
    <property type="match status" value="1"/>
</dbReference>
<dbReference type="InterPro" id="IPR008939">
    <property type="entry name" value="Lytic_TGlycosylase_superhlx_U"/>
</dbReference>
<dbReference type="Pfam" id="PF01464">
    <property type="entry name" value="SLT"/>
    <property type="match status" value="1"/>
</dbReference>
<dbReference type="EC" id="3.2.1.-" evidence="6"/>
<evidence type="ECO:0000313" key="6">
    <source>
        <dbReference type="EMBL" id="CAA9504922.1"/>
    </source>
</evidence>
<comment type="similarity">
    <text evidence="2">Belongs to the virb1 family.</text>
</comment>
<evidence type="ECO:0000256" key="2">
    <source>
        <dbReference type="ARBA" id="ARBA00009387"/>
    </source>
</evidence>
<dbReference type="EMBL" id="CADCVZ010000022">
    <property type="protein sequence ID" value="CAA9504922.1"/>
    <property type="molecule type" value="Genomic_DNA"/>
</dbReference>
<dbReference type="InterPro" id="IPR008258">
    <property type="entry name" value="Transglycosylase_SLT_dom_1"/>
</dbReference>
<dbReference type="SUPFAM" id="SSF48435">
    <property type="entry name" value="Bacterial muramidases"/>
    <property type="match status" value="1"/>
</dbReference>
<evidence type="ECO:0000259" key="5">
    <source>
        <dbReference type="Pfam" id="PF01464"/>
    </source>
</evidence>
<comment type="similarity">
    <text evidence="1">Belongs to the transglycosylase Slt family.</text>
</comment>
<dbReference type="Gene3D" id="1.10.530.10">
    <property type="match status" value="1"/>
</dbReference>
<keyword evidence="3 4" id="KW-0732">Signal</keyword>
<feature type="domain" description="Transglycosylase SLT" evidence="5">
    <location>
        <begin position="499"/>
        <end position="599"/>
    </location>
</feature>
<accession>A0A6J4STH8</accession>
<evidence type="ECO:0000256" key="4">
    <source>
        <dbReference type="SAM" id="SignalP"/>
    </source>
</evidence>
<dbReference type="AlphaFoldDB" id="A0A6J4STH8"/>
<dbReference type="CDD" id="cd13401">
    <property type="entry name" value="Slt70-like"/>
    <property type="match status" value="1"/>
</dbReference>
<feature type="signal peptide" evidence="4">
    <location>
        <begin position="1"/>
        <end position="21"/>
    </location>
</feature>
<name>A0A6J4STH8_9SPHN</name>
<evidence type="ECO:0000256" key="1">
    <source>
        <dbReference type="ARBA" id="ARBA00007734"/>
    </source>
</evidence>
<dbReference type="GO" id="GO:0042597">
    <property type="term" value="C:periplasmic space"/>
    <property type="evidence" value="ECO:0007669"/>
    <property type="project" value="InterPro"/>
</dbReference>
<dbReference type="PANTHER" id="PTHR37423:SF2">
    <property type="entry name" value="MEMBRANE-BOUND LYTIC MUREIN TRANSGLYCOSYLASE C"/>
    <property type="match status" value="1"/>
</dbReference>
<organism evidence="6">
    <name type="scientific">uncultured Sphingomonas sp</name>
    <dbReference type="NCBI Taxonomy" id="158754"/>
    <lineage>
        <taxon>Bacteria</taxon>
        <taxon>Pseudomonadati</taxon>
        <taxon>Pseudomonadota</taxon>
        <taxon>Alphaproteobacteria</taxon>
        <taxon>Sphingomonadales</taxon>
        <taxon>Sphingomonadaceae</taxon>
        <taxon>Sphingomonas</taxon>
        <taxon>environmental samples</taxon>
    </lineage>
</organism>